<evidence type="ECO:0000313" key="3">
    <source>
        <dbReference type="Proteomes" id="UP001295794"/>
    </source>
</evidence>
<dbReference type="Proteomes" id="UP001295794">
    <property type="component" value="Unassembled WGS sequence"/>
</dbReference>
<gene>
    <name evidence="2" type="ORF">MYCIT1_LOCUS11102</name>
</gene>
<sequence>MRQGTVLRSDRSSLALRRTGSGGAAWQVPGDGRRRETARRRYRSFQHMCTWSGIERSVPAIRAQRAGETTTDRKTRYMRRILGNWNRENRSRQQADYERGQDEHCRPGATSQCASDSSLYLALKLSRLAGAAWRIVRARIQRRHFLDNTQAPNNTF</sequence>
<evidence type="ECO:0000313" key="2">
    <source>
        <dbReference type="EMBL" id="CAK5268077.1"/>
    </source>
</evidence>
<proteinExistence type="predicted"/>
<keyword evidence="3" id="KW-1185">Reference proteome</keyword>
<dbReference type="AlphaFoldDB" id="A0AAD2JXY5"/>
<organism evidence="2 3">
    <name type="scientific">Mycena citricolor</name>
    <dbReference type="NCBI Taxonomy" id="2018698"/>
    <lineage>
        <taxon>Eukaryota</taxon>
        <taxon>Fungi</taxon>
        <taxon>Dikarya</taxon>
        <taxon>Basidiomycota</taxon>
        <taxon>Agaricomycotina</taxon>
        <taxon>Agaricomycetes</taxon>
        <taxon>Agaricomycetidae</taxon>
        <taxon>Agaricales</taxon>
        <taxon>Marasmiineae</taxon>
        <taxon>Mycenaceae</taxon>
        <taxon>Mycena</taxon>
    </lineage>
</organism>
<feature type="region of interest" description="Disordered" evidence="1">
    <location>
        <begin position="18"/>
        <end position="37"/>
    </location>
</feature>
<comment type="caution">
    <text evidence="2">The sequence shown here is derived from an EMBL/GenBank/DDBJ whole genome shotgun (WGS) entry which is preliminary data.</text>
</comment>
<evidence type="ECO:0000256" key="1">
    <source>
        <dbReference type="SAM" id="MobiDB-lite"/>
    </source>
</evidence>
<accession>A0AAD2JXY5</accession>
<feature type="compositionally biased region" description="Basic and acidic residues" evidence="1">
    <location>
        <begin position="89"/>
        <end position="106"/>
    </location>
</feature>
<feature type="region of interest" description="Disordered" evidence="1">
    <location>
        <begin position="89"/>
        <end position="109"/>
    </location>
</feature>
<protein>
    <submittedName>
        <fullName evidence="2">Uncharacterized protein</fullName>
    </submittedName>
</protein>
<dbReference type="EMBL" id="CAVNYO010000137">
    <property type="protein sequence ID" value="CAK5268077.1"/>
    <property type="molecule type" value="Genomic_DNA"/>
</dbReference>
<name>A0AAD2JXY5_9AGAR</name>
<reference evidence="2" key="1">
    <citation type="submission" date="2023-11" db="EMBL/GenBank/DDBJ databases">
        <authorList>
            <person name="De Vega J J."/>
            <person name="De Vega J J."/>
        </authorList>
    </citation>
    <scope>NUCLEOTIDE SEQUENCE</scope>
</reference>